<evidence type="ECO:0000313" key="2">
    <source>
        <dbReference type="Proteomes" id="UP000014139"/>
    </source>
</evidence>
<dbReference type="PATRIC" id="fig|1292037.4.peg.7322"/>
<reference evidence="1 2" key="1">
    <citation type="submission" date="2013-02" db="EMBL/GenBank/DDBJ databases">
        <title>Draft genome sequence of Amycolatopsis vancoresmycina strain DSM 44592T.</title>
        <authorList>
            <person name="Kumar S."/>
            <person name="Kaur N."/>
            <person name="Kaur C."/>
            <person name="Raghava G.P.S."/>
            <person name="Mayilraj S."/>
        </authorList>
    </citation>
    <scope>NUCLEOTIDE SEQUENCE [LARGE SCALE GENOMIC DNA]</scope>
    <source>
        <strain evidence="1 2">DSM 44592</strain>
    </source>
</reference>
<gene>
    <name evidence="1" type="ORF">H480_39010</name>
</gene>
<comment type="caution">
    <text evidence="1">The sequence shown here is derived from an EMBL/GenBank/DDBJ whole genome shotgun (WGS) entry which is preliminary data.</text>
</comment>
<organism evidence="1 2">
    <name type="scientific">Amycolatopsis vancoresmycina DSM 44592</name>
    <dbReference type="NCBI Taxonomy" id="1292037"/>
    <lineage>
        <taxon>Bacteria</taxon>
        <taxon>Bacillati</taxon>
        <taxon>Actinomycetota</taxon>
        <taxon>Actinomycetes</taxon>
        <taxon>Pseudonocardiales</taxon>
        <taxon>Pseudonocardiaceae</taxon>
        <taxon>Amycolatopsis</taxon>
    </lineage>
</organism>
<dbReference type="OrthoDB" id="3685057at2"/>
<dbReference type="eggNOG" id="ENOG50334BM">
    <property type="taxonomic scope" value="Bacteria"/>
</dbReference>
<evidence type="ECO:0000313" key="1">
    <source>
        <dbReference type="EMBL" id="EOD63043.1"/>
    </source>
</evidence>
<protein>
    <submittedName>
        <fullName evidence="1">Uncharacterized protein</fullName>
    </submittedName>
</protein>
<name>R1FUK3_9PSEU</name>
<proteinExistence type="predicted"/>
<dbReference type="AlphaFoldDB" id="R1FUK3"/>
<accession>R1FUK3</accession>
<keyword evidence="2" id="KW-1185">Reference proteome</keyword>
<sequence length="185" mass="20468">MTTQFSDEVRVGNARFAITAADGAGLFDPAAHGLTPKSMNTACWRGHIAGYSVARGRLVLRDLKLGSADTPPPLGGARPRWHDGYDAWHYRKLDIATEFTGRLLLGRGEHEDRPYLNMGFRPAWVFTEVRELVFRDGTLLSAEDLSSELDAVRAVAPARPEADEPVGDWVDLTFSLGYAYSWPPH</sequence>
<dbReference type="EMBL" id="AOUO01000666">
    <property type="protein sequence ID" value="EOD63043.1"/>
    <property type="molecule type" value="Genomic_DNA"/>
</dbReference>
<dbReference type="RefSeq" id="WP_004560953.1">
    <property type="nucleotide sequence ID" value="NZ_AOUO01000666.1"/>
</dbReference>
<dbReference type="Proteomes" id="UP000014139">
    <property type="component" value="Unassembled WGS sequence"/>
</dbReference>